<evidence type="ECO:0000313" key="1">
    <source>
        <dbReference type="EMBL" id="OJG18994.1"/>
    </source>
</evidence>
<proteinExistence type="predicted"/>
<reference evidence="1 2" key="1">
    <citation type="submission" date="2014-12" db="EMBL/GenBank/DDBJ databases">
        <title>Draft genome sequences of 29 type strains of Enterococci.</title>
        <authorList>
            <person name="Zhong Z."/>
            <person name="Sun Z."/>
            <person name="Liu W."/>
            <person name="Zhang W."/>
            <person name="Zhang H."/>
        </authorList>
    </citation>
    <scope>NUCLEOTIDE SEQUENCE [LARGE SCALE GENOMIC DNA]</scope>
    <source>
        <strain evidence="1 2">DSM 17029</strain>
    </source>
</reference>
<comment type="caution">
    <text evidence="1">The sequence shown here is derived from an EMBL/GenBank/DDBJ whole genome shotgun (WGS) entry which is preliminary data.</text>
</comment>
<accession>A0A1L8RGX7</accession>
<keyword evidence="2" id="KW-1185">Reference proteome</keyword>
<name>A0A1L8RGX7_9ENTE</name>
<dbReference type="Proteomes" id="UP000181884">
    <property type="component" value="Unassembled WGS sequence"/>
</dbReference>
<dbReference type="EMBL" id="JXKH01000003">
    <property type="protein sequence ID" value="OJG18994.1"/>
    <property type="molecule type" value="Genomic_DNA"/>
</dbReference>
<evidence type="ECO:0000313" key="2">
    <source>
        <dbReference type="Proteomes" id="UP000181884"/>
    </source>
</evidence>
<dbReference type="RefSeq" id="WP_067392972.1">
    <property type="nucleotide sequence ID" value="NZ_JXKH01000003.1"/>
</dbReference>
<sequence length="348" mass="41467">MEIAIEYERGNYLEFEGENYTFILGANHEIKWKLYRGLKRFSTGKSLSDLEENVYGDDGIVIKCNDKKMKAKDLPIYFLDCRESFLEQYRYTKGSLIQKYIDKMEDSFEINRQIEKLNDSFIQLEIELQDSFSKNLVHVIPNVKPASYQEMVKHFLQLSFYEDNTDFPVEMMDIEKLIDDYCTLIKEEILRTQKNHWLWINNPNAFISKKILSKFICKLRKVSDDTSLLHIFIMSDDYLELSYEYEDISNTVLLYERYQQLPDFENFCDSLARYYPDELCMDNRQIIQSLYRIFPYVGYQSDMQEVYLKNQDMVLLKVVSQLLNCASTVKCTDLERALSILEHKFLVN</sequence>
<dbReference type="InterPro" id="IPR031820">
    <property type="entry name" value="Cas_St_Csn2"/>
</dbReference>
<dbReference type="AlphaFoldDB" id="A0A1L8RGX7"/>
<dbReference type="Pfam" id="PF16813">
    <property type="entry name" value="Cas_St_Csn2"/>
    <property type="match status" value="1"/>
</dbReference>
<dbReference type="STRING" id="214095.RU97_GL001612"/>
<organism evidence="1 2">
    <name type="scientific">Enterococcus canis</name>
    <dbReference type="NCBI Taxonomy" id="214095"/>
    <lineage>
        <taxon>Bacteria</taxon>
        <taxon>Bacillati</taxon>
        <taxon>Bacillota</taxon>
        <taxon>Bacilli</taxon>
        <taxon>Lactobacillales</taxon>
        <taxon>Enterococcaceae</taxon>
        <taxon>Enterococcus</taxon>
    </lineage>
</organism>
<gene>
    <name evidence="1" type="ORF">RU97_GL001612</name>
</gene>
<protein>
    <submittedName>
        <fullName evidence="1">Uncharacterized protein</fullName>
    </submittedName>
</protein>